<evidence type="ECO:0000313" key="12">
    <source>
        <dbReference type="Proteomes" id="UP000007875"/>
    </source>
</evidence>
<dbReference type="InterPro" id="IPR037069">
    <property type="entry name" value="AcylCoA_DH/ox_N_sf"/>
</dbReference>
<dbReference type="NCBIfam" id="TIGR01509">
    <property type="entry name" value="HAD-SF-IA-v3"/>
    <property type="match status" value="1"/>
</dbReference>
<evidence type="ECO:0000259" key="8">
    <source>
        <dbReference type="Pfam" id="PF01636"/>
    </source>
</evidence>
<dbReference type="Gene3D" id="1.20.140.10">
    <property type="entry name" value="Butyryl-CoA Dehydrogenase, subunit A, domain 3"/>
    <property type="match status" value="1"/>
</dbReference>
<dbReference type="Pfam" id="PF02771">
    <property type="entry name" value="Acyl-CoA_dh_N"/>
    <property type="match status" value="1"/>
</dbReference>
<keyword evidence="6" id="KW-0560">Oxidoreductase</keyword>
<feature type="domain" description="Acyl-CoA dehydrogenase/oxidase C-terminal" evidence="7">
    <location>
        <begin position="859"/>
        <end position="1008"/>
    </location>
</feature>
<dbReference type="Pfam" id="PF00441">
    <property type="entry name" value="Acyl-CoA_dh_1"/>
    <property type="match status" value="1"/>
</dbReference>
<accession>H2Z030</accession>
<dbReference type="Pfam" id="PF00702">
    <property type="entry name" value="Hydrolase"/>
    <property type="match status" value="1"/>
</dbReference>
<dbReference type="InterPro" id="IPR023214">
    <property type="entry name" value="HAD_sf"/>
</dbReference>
<comment type="similarity">
    <text evidence="2">Belongs to the acyl-CoA dehydrogenase family.</text>
</comment>
<dbReference type="Gene3D" id="1.10.540.10">
    <property type="entry name" value="Acyl-CoA dehydrogenase/oxidase, N-terminal domain"/>
    <property type="match status" value="1"/>
</dbReference>
<evidence type="ECO:0000313" key="11">
    <source>
        <dbReference type="Ensembl" id="ENSCSAVP00000010942.1"/>
    </source>
</evidence>
<dbReference type="Ensembl" id="ENSCSAVT00000011073.1">
    <property type="protein sequence ID" value="ENSCSAVP00000010942.1"/>
    <property type="gene ID" value="ENSCSAVG00000006410.1"/>
</dbReference>
<dbReference type="PANTHER" id="PTHR47829">
    <property type="entry name" value="HYDROLASE, PUTATIVE (AFU_ORTHOLOGUE AFUA_1G12880)-RELATED"/>
    <property type="match status" value="1"/>
</dbReference>
<dbReference type="InterPro" id="IPR011945">
    <property type="entry name" value="HAD-SF_ppase_IA/epoxid_hydro_N"/>
</dbReference>
<keyword evidence="4" id="KW-0274">FAD</keyword>
<feature type="domain" description="Acyl-CoA dehydrogenase/oxidase N-terminal" evidence="10">
    <location>
        <begin position="624"/>
        <end position="742"/>
    </location>
</feature>
<dbReference type="CDD" id="cd02603">
    <property type="entry name" value="HAD_sEH-N_like"/>
    <property type="match status" value="1"/>
</dbReference>
<dbReference type="InterPro" id="IPR006091">
    <property type="entry name" value="Acyl-CoA_Oxase/DH_mid-dom"/>
</dbReference>
<proteinExistence type="inferred from homology"/>
<dbReference type="InterPro" id="IPR023198">
    <property type="entry name" value="PGP-like_dom2"/>
</dbReference>
<evidence type="ECO:0000259" key="9">
    <source>
        <dbReference type="Pfam" id="PF02770"/>
    </source>
</evidence>
<dbReference type="GO" id="GO:0016627">
    <property type="term" value="F:oxidoreductase activity, acting on the CH-CH group of donors"/>
    <property type="evidence" value="ECO:0007669"/>
    <property type="project" value="InterPro"/>
</dbReference>
<evidence type="ECO:0000259" key="10">
    <source>
        <dbReference type="Pfam" id="PF02771"/>
    </source>
</evidence>
<dbReference type="InterPro" id="IPR046373">
    <property type="entry name" value="Acyl-CoA_Oxase/DH_mid-dom_sf"/>
</dbReference>
<dbReference type="InterPro" id="IPR052898">
    <property type="entry name" value="ACAD10-like"/>
</dbReference>
<dbReference type="SUPFAM" id="SSF56645">
    <property type="entry name" value="Acyl-CoA dehydrogenase NM domain-like"/>
    <property type="match status" value="1"/>
</dbReference>
<dbReference type="InterPro" id="IPR002575">
    <property type="entry name" value="Aminoglycoside_PTrfase"/>
</dbReference>
<dbReference type="InterPro" id="IPR036250">
    <property type="entry name" value="AcylCo_DH-like_C"/>
</dbReference>
<keyword evidence="5" id="KW-0007">Acetylation</keyword>
<dbReference type="PRINTS" id="PR00413">
    <property type="entry name" value="HADHALOGNASE"/>
</dbReference>
<dbReference type="AlphaFoldDB" id="H2Z030"/>
<evidence type="ECO:0000256" key="1">
    <source>
        <dbReference type="ARBA" id="ARBA00001974"/>
    </source>
</evidence>
<dbReference type="NCBIfam" id="TIGR02247">
    <property type="entry name" value="HAD-1A3-hyp"/>
    <property type="match status" value="1"/>
</dbReference>
<dbReference type="SFLD" id="SFLDS00003">
    <property type="entry name" value="Haloacid_Dehalogenase"/>
    <property type="match status" value="1"/>
</dbReference>
<dbReference type="SUPFAM" id="SSF47203">
    <property type="entry name" value="Acyl-CoA dehydrogenase C-terminal domain-like"/>
    <property type="match status" value="1"/>
</dbReference>
<sequence>FRAVIFDMGGVVLPSPFPMTKEYELNKKIPAGTIWKTIKDYGENGAWPKLEVGEINAEEFGTIFSEECSKTACEKIEVHDFLEYLEIGMKNPITEVLDAVNCLRQEGIKTALLTNNWIQGDGKSLLPFSRNHFDVIVESAVVGMHKPKFPIYNYCLSKLNVKPEEAIFLDDMQPNLVAAKSLGIHTIKVDDVHIAINELEHQLNVPLTSATKGTRPVRKEMQFDVASLTAYLNEKLNMGFTHVPEIREFSHGQSNPTYLIDYGPNAKKMVLRKKPPGKLLPSAHAIEREYRVYNVFNRIMSALGQHGVKVPPVLDLCDDPLVIGTPFYLMELGNIYKDPSLPGMNPQSRQQVYKAMVDTLCSIHKVDINKAGLTDYGKHGNYVERQVNIWTKQYKRSETHSIPSMDRLMTWLPQHLPTNETTTVVHGDIRIDNFIFRRDTPEVVATLDWELSTLGDPISDLAYSCIPHFLPVNFPIISGLKGVNMNELGIPTHEKILEMYCEKMNLHQIDNFDFYMAFSFFRVASILQGVFKRSTQGQASSDKASATGKLAEHMSDIGWSFASKEGFKLFNKMNPTIGGGATRKYSSRAGKAKCGSVFVRSWCLAVYTRNKLKSLFSALPQSTQELHSKLECFMTEHVLPLEETFSRYYSSDKKWTPHPELENLKAKAKSEGLWNLFLPNKEYGAGLTNVEYAYLCEIMGSCLYAPEVFNCSAPDTGNMEVLSEFGTEEQKQKWLLPLLNGEIRSCFAMTEPKVASSDATNIESSIVEDGDNLVLNGRKWWTSGAMDPRMKIIIFMGKNDPNAIKHQQQSMVLVPASTPGVKVMRPLTVFGFDDAPVGHGEVAFDDVIVPKENMILKAGAGFQIAQARLGPGRIHHCMRLIGSAERSLQLMKQRVKSRVAFGRALSTRDTILRDIATSRIEIDQCRLLVLKTAHMMDVAGNKAAAKEIAMIKVSVPTTVSRVIDRAMQSFGAAGLSGDFPMAGFYVWSRALRIADGPDAVHEAAIAKREL</sequence>
<evidence type="ECO:0000256" key="2">
    <source>
        <dbReference type="ARBA" id="ARBA00009347"/>
    </source>
</evidence>
<keyword evidence="3" id="KW-0285">Flavoprotein</keyword>
<feature type="domain" description="Acyl-CoA oxidase/dehydrogenase middle" evidence="9">
    <location>
        <begin position="746"/>
        <end position="847"/>
    </location>
</feature>
<dbReference type="InterPro" id="IPR009100">
    <property type="entry name" value="AcylCoA_DH/oxidase_NM_dom_sf"/>
</dbReference>
<dbReference type="Gene3D" id="2.40.110.10">
    <property type="entry name" value="Butyryl-CoA Dehydrogenase, subunit A, domain 2"/>
    <property type="match status" value="1"/>
</dbReference>
<dbReference type="InterPro" id="IPR011009">
    <property type="entry name" value="Kinase-like_dom_sf"/>
</dbReference>
<dbReference type="InterPro" id="IPR009075">
    <property type="entry name" value="AcylCo_DH/oxidase_C"/>
</dbReference>
<dbReference type="SUPFAM" id="SSF56784">
    <property type="entry name" value="HAD-like"/>
    <property type="match status" value="1"/>
</dbReference>
<dbReference type="Gene3D" id="1.10.150.240">
    <property type="entry name" value="Putative phosphatase, domain 2"/>
    <property type="match status" value="1"/>
</dbReference>
<dbReference type="FunCoup" id="H2Z030">
    <property type="interactions" value="18"/>
</dbReference>
<dbReference type="eggNOG" id="KOG3085">
    <property type="taxonomic scope" value="Eukaryota"/>
</dbReference>
<dbReference type="CDD" id="cd05154">
    <property type="entry name" value="ACAD10_11_N-like"/>
    <property type="match status" value="1"/>
</dbReference>
<dbReference type="Pfam" id="PF01636">
    <property type="entry name" value="APH"/>
    <property type="match status" value="1"/>
</dbReference>
<name>H2Z030_CIOSA</name>
<dbReference type="eggNOG" id="KOG1469">
    <property type="taxonomic scope" value="Eukaryota"/>
</dbReference>
<dbReference type="Gene3D" id="3.30.200.20">
    <property type="entry name" value="Phosphorylase Kinase, domain 1"/>
    <property type="match status" value="1"/>
</dbReference>
<dbReference type="Proteomes" id="UP000007875">
    <property type="component" value="Unassembled WGS sequence"/>
</dbReference>
<dbReference type="SFLD" id="SFLDG01129">
    <property type="entry name" value="C1.5:_HAD__Beta-PGM__Phosphata"/>
    <property type="match status" value="1"/>
</dbReference>
<dbReference type="InParanoid" id="H2Z030"/>
<reference evidence="11" key="2">
    <citation type="submission" date="2025-08" db="UniProtKB">
        <authorList>
            <consortium name="Ensembl"/>
        </authorList>
    </citation>
    <scope>IDENTIFICATION</scope>
</reference>
<dbReference type="Gene3D" id="3.90.1200.10">
    <property type="match status" value="1"/>
</dbReference>
<dbReference type="FunFam" id="2.40.110.10:FF:000002">
    <property type="entry name" value="Acyl-CoA dehydrogenase fadE12"/>
    <property type="match status" value="1"/>
</dbReference>
<reference evidence="12" key="1">
    <citation type="submission" date="2003-08" db="EMBL/GenBank/DDBJ databases">
        <authorList>
            <person name="Birren B."/>
            <person name="Nusbaum C."/>
            <person name="Abebe A."/>
            <person name="Abouelleil A."/>
            <person name="Adekoya E."/>
            <person name="Ait-zahra M."/>
            <person name="Allen N."/>
            <person name="Allen T."/>
            <person name="An P."/>
            <person name="Anderson M."/>
            <person name="Anderson S."/>
            <person name="Arachchi H."/>
            <person name="Armbruster J."/>
            <person name="Bachantsang P."/>
            <person name="Baldwin J."/>
            <person name="Barry A."/>
            <person name="Bayul T."/>
            <person name="Blitshsteyn B."/>
            <person name="Bloom T."/>
            <person name="Blye J."/>
            <person name="Boguslavskiy L."/>
            <person name="Borowsky M."/>
            <person name="Boukhgalter B."/>
            <person name="Brunache A."/>
            <person name="Butler J."/>
            <person name="Calixte N."/>
            <person name="Calvo S."/>
            <person name="Camarata J."/>
            <person name="Campo K."/>
            <person name="Chang J."/>
            <person name="Cheshatsang Y."/>
            <person name="Citroen M."/>
            <person name="Collymore A."/>
            <person name="Considine T."/>
            <person name="Cook A."/>
            <person name="Cooke P."/>
            <person name="Corum B."/>
            <person name="Cuomo C."/>
            <person name="David R."/>
            <person name="Dawoe T."/>
            <person name="Degray S."/>
            <person name="Dodge S."/>
            <person name="Dooley K."/>
            <person name="Dorje P."/>
            <person name="Dorjee K."/>
            <person name="Dorris L."/>
            <person name="Duffey N."/>
            <person name="Dupes A."/>
            <person name="Elkins T."/>
            <person name="Engels R."/>
            <person name="Erickson J."/>
            <person name="Farina A."/>
            <person name="Faro S."/>
            <person name="Ferreira P."/>
            <person name="Fischer H."/>
            <person name="Fitzgerald M."/>
            <person name="Foley K."/>
            <person name="Gage D."/>
            <person name="Galagan J."/>
            <person name="Gearin G."/>
            <person name="Gnerre S."/>
            <person name="Gnirke A."/>
            <person name="Goyette A."/>
            <person name="Graham J."/>
            <person name="Grandbois E."/>
            <person name="Gyaltsen K."/>
            <person name="Hafez N."/>
            <person name="Hagopian D."/>
            <person name="Hagos B."/>
            <person name="Hall J."/>
            <person name="Hatcher B."/>
            <person name="Heller A."/>
            <person name="Higgins H."/>
            <person name="Honan T."/>
            <person name="Horn A."/>
            <person name="Houde N."/>
            <person name="Hughes L."/>
            <person name="Hulme W."/>
            <person name="Husby E."/>
            <person name="Iliev I."/>
            <person name="Jaffe D."/>
            <person name="Jones C."/>
            <person name="Kamal M."/>
            <person name="Kamat A."/>
            <person name="Kamvysselis M."/>
            <person name="Karlsson E."/>
            <person name="Kells C."/>
            <person name="Kieu A."/>
            <person name="Kisner P."/>
            <person name="Kodira C."/>
            <person name="Kulbokas E."/>
            <person name="Labutti K."/>
            <person name="Lama D."/>
            <person name="Landers T."/>
            <person name="Leger J."/>
            <person name="Levine S."/>
            <person name="Lewis D."/>
            <person name="Lewis T."/>
            <person name="Lindblad-toh K."/>
            <person name="Liu X."/>
            <person name="Lokyitsang T."/>
            <person name="Lokyitsang Y."/>
            <person name="Lucien O."/>
            <person name="Lui A."/>
            <person name="Ma L.J."/>
            <person name="Mabbitt R."/>
            <person name="Macdonald J."/>
            <person name="Maclean C."/>
            <person name="Major J."/>
            <person name="Manning J."/>
            <person name="Marabella R."/>
            <person name="Maru K."/>
            <person name="Matthews C."/>
            <person name="Mauceli E."/>
            <person name="Mccarthy M."/>
            <person name="Mcdonough S."/>
            <person name="Mcghee T."/>
            <person name="Meldrim J."/>
            <person name="Meneus L."/>
            <person name="Mesirov J."/>
            <person name="Mihalev A."/>
            <person name="Mihova T."/>
            <person name="Mikkelsen T."/>
            <person name="Mlenga V."/>
            <person name="Moru K."/>
            <person name="Mozes J."/>
            <person name="Mulrain L."/>
            <person name="Munson G."/>
            <person name="Naylor J."/>
            <person name="Newes C."/>
            <person name="Nguyen C."/>
            <person name="Nguyen N."/>
            <person name="Nguyen T."/>
            <person name="Nicol R."/>
            <person name="Nielsen C."/>
            <person name="Nizzari M."/>
            <person name="Norbu C."/>
            <person name="Norbu N."/>
            <person name="O'donnell P."/>
            <person name="Okoawo O."/>
            <person name="O'leary S."/>
            <person name="Omotosho B."/>
            <person name="O'neill K."/>
            <person name="Osman S."/>
            <person name="Parker S."/>
            <person name="Perrin D."/>
            <person name="Phunkhang P."/>
            <person name="Piqani B."/>
            <person name="Purcell S."/>
            <person name="Rachupka T."/>
            <person name="Ramasamy U."/>
            <person name="Rameau R."/>
            <person name="Ray V."/>
            <person name="Raymond C."/>
            <person name="Retta R."/>
            <person name="Richardson S."/>
            <person name="Rise C."/>
            <person name="Rodriguez J."/>
            <person name="Rogers J."/>
            <person name="Rogov P."/>
            <person name="Rutman M."/>
            <person name="Schupbach R."/>
            <person name="Seaman C."/>
            <person name="Settipalli S."/>
            <person name="Sharpe T."/>
            <person name="Sheridan J."/>
            <person name="Sherpa N."/>
            <person name="Shi J."/>
            <person name="Smirnov S."/>
            <person name="Smith C."/>
            <person name="Sougnez C."/>
            <person name="Spencer B."/>
            <person name="Stalker J."/>
            <person name="Stange-thomann N."/>
            <person name="Stavropoulos S."/>
            <person name="Stetson K."/>
            <person name="Stone C."/>
            <person name="Stone S."/>
            <person name="Stubbs M."/>
            <person name="Talamas J."/>
            <person name="Tchuinga P."/>
            <person name="Tenzing P."/>
            <person name="Tesfaye S."/>
            <person name="Theodore J."/>
            <person name="Thoulutsang Y."/>
            <person name="Topham K."/>
            <person name="Towey S."/>
            <person name="Tsamla T."/>
            <person name="Tsomo N."/>
            <person name="Vallee D."/>
            <person name="Vassiliev H."/>
            <person name="Venkataraman V."/>
            <person name="Vinson J."/>
            <person name="Vo A."/>
            <person name="Wade C."/>
            <person name="Wang S."/>
            <person name="Wangchuk T."/>
            <person name="Wangdi T."/>
            <person name="Whittaker C."/>
            <person name="Wilkinson J."/>
            <person name="Wu Y."/>
            <person name="Wyman D."/>
            <person name="Yadav S."/>
            <person name="Yang S."/>
            <person name="Yang X."/>
            <person name="Yeager S."/>
            <person name="Yee E."/>
            <person name="Young G."/>
            <person name="Zainoun J."/>
            <person name="Zembeck L."/>
            <person name="Zimmer A."/>
            <person name="Zody M."/>
            <person name="Lander E."/>
        </authorList>
    </citation>
    <scope>NUCLEOTIDE SEQUENCE [LARGE SCALE GENOMIC DNA]</scope>
</reference>
<dbReference type="GeneTree" id="ENSGT00940000161620"/>
<keyword evidence="12" id="KW-1185">Reference proteome</keyword>
<dbReference type="InterPro" id="IPR006439">
    <property type="entry name" value="HAD-SF_hydro_IA"/>
</dbReference>
<evidence type="ECO:0000256" key="3">
    <source>
        <dbReference type="ARBA" id="ARBA00022630"/>
    </source>
</evidence>
<organism evidence="11 12">
    <name type="scientific">Ciona savignyi</name>
    <name type="common">Pacific transparent sea squirt</name>
    <dbReference type="NCBI Taxonomy" id="51511"/>
    <lineage>
        <taxon>Eukaryota</taxon>
        <taxon>Metazoa</taxon>
        <taxon>Chordata</taxon>
        <taxon>Tunicata</taxon>
        <taxon>Ascidiacea</taxon>
        <taxon>Phlebobranchia</taxon>
        <taxon>Cionidae</taxon>
        <taxon>Ciona</taxon>
    </lineage>
</organism>
<dbReference type="SUPFAM" id="SSF56112">
    <property type="entry name" value="Protein kinase-like (PK-like)"/>
    <property type="match status" value="1"/>
</dbReference>
<dbReference type="InterPro" id="IPR013786">
    <property type="entry name" value="AcylCoA_DH/ox_N"/>
</dbReference>
<dbReference type="InterPro" id="IPR036412">
    <property type="entry name" value="HAD-like_sf"/>
</dbReference>
<dbReference type="Gene3D" id="3.40.50.1000">
    <property type="entry name" value="HAD superfamily/HAD-like"/>
    <property type="match status" value="1"/>
</dbReference>
<dbReference type="GO" id="GO:0050660">
    <property type="term" value="F:flavin adenine dinucleotide binding"/>
    <property type="evidence" value="ECO:0007669"/>
    <property type="project" value="InterPro"/>
</dbReference>
<evidence type="ECO:0000259" key="7">
    <source>
        <dbReference type="Pfam" id="PF00441"/>
    </source>
</evidence>
<protein>
    <recommendedName>
        <fullName evidence="13">Acyl-CoA dehydrogenase family member 10</fullName>
    </recommendedName>
</protein>
<evidence type="ECO:0000256" key="5">
    <source>
        <dbReference type="ARBA" id="ARBA00022990"/>
    </source>
</evidence>
<dbReference type="PANTHER" id="PTHR47829:SF3">
    <property type="entry name" value="AMINOGLYCOSIDE PHOSPHOTRANSFERASE DOMAIN-CONTAINING PROTEIN"/>
    <property type="match status" value="1"/>
</dbReference>
<dbReference type="STRING" id="51511.ENSCSAVP00000010942"/>
<comment type="cofactor">
    <cofactor evidence="1">
        <name>FAD</name>
        <dbReference type="ChEBI" id="CHEBI:57692"/>
    </cofactor>
</comment>
<evidence type="ECO:0000256" key="6">
    <source>
        <dbReference type="ARBA" id="ARBA00023002"/>
    </source>
</evidence>
<dbReference type="Pfam" id="PF02770">
    <property type="entry name" value="Acyl-CoA_dh_M"/>
    <property type="match status" value="1"/>
</dbReference>
<evidence type="ECO:0008006" key="13">
    <source>
        <dbReference type="Google" id="ProtNLM"/>
    </source>
</evidence>
<reference evidence="11" key="3">
    <citation type="submission" date="2025-09" db="UniProtKB">
        <authorList>
            <consortium name="Ensembl"/>
        </authorList>
    </citation>
    <scope>IDENTIFICATION</scope>
</reference>
<dbReference type="InterPro" id="IPR041726">
    <property type="entry name" value="ACAD10_11_N"/>
</dbReference>
<feature type="domain" description="Aminoglycoside phosphotransferase" evidence="8">
    <location>
        <begin position="245"/>
        <end position="465"/>
    </location>
</feature>
<evidence type="ECO:0000256" key="4">
    <source>
        <dbReference type="ARBA" id="ARBA00022827"/>
    </source>
</evidence>